<dbReference type="GO" id="GO:0006397">
    <property type="term" value="P:mRNA processing"/>
    <property type="evidence" value="ECO:0007669"/>
    <property type="project" value="UniProtKB-KW"/>
</dbReference>
<keyword evidence="9" id="KW-0747">Spliceosome</keyword>
<evidence type="ECO:0000256" key="16">
    <source>
        <dbReference type="ARBA" id="ARBA00059251"/>
    </source>
</evidence>
<evidence type="ECO:0000256" key="11">
    <source>
        <dbReference type="ARBA" id="ARBA00022843"/>
    </source>
</evidence>
<dbReference type="Proteomes" id="UP000838412">
    <property type="component" value="Chromosome 1"/>
</dbReference>
<comment type="similarity">
    <text evidence="4">Belongs to the cyclophilin-type PPIase family. PPIL2 subfamily.</text>
</comment>
<dbReference type="CDD" id="cd16663">
    <property type="entry name" value="RING-Ubox_PPIL2"/>
    <property type="match status" value="1"/>
</dbReference>
<dbReference type="OrthoDB" id="30774at2759"/>
<dbReference type="PANTHER" id="PTHR45625">
    <property type="entry name" value="PEPTIDYL-PROLYL CIS-TRANS ISOMERASE-RELATED"/>
    <property type="match status" value="1"/>
</dbReference>
<evidence type="ECO:0000256" key="5">
    <source>
        <dbReference type="ARBA" id="ARBA00012483"/>
    </source>
</evidence>
<keyword evidence="25" id="KW-1185">Reference proteome</keyword>
<dbReference type="InterPro" id="IPR020892">
    <property type="entry name" value="Cyclophilin-type_PPIase_CS"/>
</dbReference>
<keyword evidence="10" id="KW-0833">Ubl conjugation pathway</keyword>
<comment type="pathway">
    <text evidence="3">Protein modification; protein ubiquitination.</text>
</comment>
<dbReference type="PROSITE" id="PS50072">
    <property type="entry name" value="CSA_PPIASE_2"/>
    <property type="match status" value="1"/>
</dbReference>
<dbReference type="Pfam" id="PF04641">
    <property type="entry name" value="Rtf2"/>
    <property type="match status" value="1"/>
</dbReference>
<evidence type="ECO:0000256" key="21">
    <source>
        <dbReference type="SAM" id="MobiDB-lite"/>
    </source>
</evidence>
<evidence type="ECO:0000256" key="12">
    <source>
        <dbReference type="ARBA" id="ARBA00022990"/>
    </source>
</evidence>
<feature type="region of interest" description="Disordered" evidence="21">
    <location>
        <begin position="488"/>
        <end position="529"/>
    </location>
</feature>
<keyword evidence="11" id="KW-0832">Ubl conjugation</keyword>
<evidence type="ECO:0000313" key="25">
    <source>
        <dbReference type="Proteomes" id="UP000838412"/>
    </source>
</evidence>
<dbReference type="PANTHER" id="PTHR45625:SF1">
    <property type="entry name" value="RING-TYPE E3 UBIQUITIN-PROTEIN LIGASE PPIL2"/>
    <property type="match status" value="1"/>
</dbReference>
<dbReference type="AlphaFoldDB" id="A0A8J9W203"/>
<name>A0A8J9W203_BRALA</name>
<gene>
    <name evidence="24" type="primary">PPIL2</name>
    <name evidence="24" type="ORF">BLAG_LOCUS2455</name>
</gene>
<dbReference type="InterPro" id="IPR002130">
    <property type="entry name" value="Cyclophilin-type_PPIase_dom"/>
</dbReference>
<dbReference type="InterPro" id="IPR013083">
    <property type="entry name" value="Znf_RING/FYVE/PHD"/>
</dbReference>
<feature type="domain" description="U-box" evidence="23">
    <location>
        <begin position="36"/>
        <end position="109"/>
    </location>
</feature>
<evidence type="ECO:0000256" key="10">
    <source>
        <dbReference type="ARBA" id="ARBA00022786"/>
    </source>
</evidence>
<keyword evidence="6" id="KW-1017">Isopeptide bond</keyword>
<evidence type="ECO:0000256" key="7">
    <source>
        <dbReference type="ARBA" id="ARBA00022664"/>
    </source>
</evidence>
<evidence type="ECO:0000256" key="6">
    <source>
        <dbReference type="ARBA" id="ARBA00022499"/>
    </source>
</evidence>
<dbReference type="SUPFAM" id="SSF50891">
    <property type="entry name" value="Cyclophilin-like"/>
    <property type="match status" value="1"/>
</dbReference>
<evidence type="ECO:0000256" key="20">
    <source>
        <dbReference type="ARBA" id="ARBA00079124"/>
    </source>
</evidence>
<keyword evidence="12" id="KW-0007">Acetylation</keyword>
<dbReference type="FunFam" id="2.40.100.10:FF:000018">
    <property type="entry name" value="Peptidyl-prolyl cis-trans isomerase-like 2"/>
    <property type="match status" value="1"/>
</dbReference>
<keyword evidence="15" id="KW-0539">Nucleus</keyword>
<dbReference type="InterPro" id="IPR026951">
    <property type="entry name" value="PPIL2_U-box_dom"/>
</dbReference>
<protein>
    <recommendedName>
        <fullName evidence="18">RING-type E3 ubiquitin-protein ligase PPIL2</fullName>
        <ecNumber evidence="5">2.3.2.27</ecNumber>
    </recommendedName>
    <alternativeName>
        <fullName evidence="20">CYC4</fullName>
    </alternativeName>
    <alternativeName>
        <fullName evidence="19">Probable inactive peptidyl-prolyl cis-trans isomerase-like 2</fullName>
    </alternativeName>
</protein>
<dbReference type="GO" id="GO:0071013">
    <property type="term" value="C:catalytic step 2 spliceosome"/>
    <property type="evidence" value="ECO:0007669"/>
    <property type="project" value="TreeGrafter"/>
</dbReference>
<dbReference type="FunFam" id="3.30.40.10:FF:000079">
    <property type="entry name" value="Peptidyl-prolyl cis-trans isomerase 2"/>
    <property type="match status" value="1"/>
</dbReference>
<proteinExistence type="inferred from homology"/>
<evidence type="ECO:0000256" key="1">
    <source>
        <dbReference type="ARBA" id="ARBA00000900"/>
    </source>
</evidence>
<evidence type="ECO:0000259" key="22">
    <source>
        <dbReference type="PROSITE" id="PS50072"/>
    </source>
</evidence>
<evidence type="ECO:0000256" key="19">
    <source>
        <dbReference type="ARBA" id="ARBA00078275"/>
    </source>
</evidence>
<evidence type="ECO:0000256" key="2">
    <source>
        <dbReference type="ARBA" id="ARBA00004123"/>
    </source>
</evidence>
<evidence type="ECO:0000256" key="9">
    <source>
        <dbReference type="ARBA" id="ARBA00022728"/>
    </source>
</evidence>
<keyword evidence="13" id="KW-0175">Coiled coil</keyword>
<keyword evidence="8" id="KW-0808">Transferase</keyword>
<dbReference type="GO" id="GO:0061630">
    <property type="term" value="F:ubiquitin protein ligase activity"/>
    <property type="evidence" value="ECO:0007669"/>
    <property type="project" value="UniProtKB-EC"/>
</dbReference>
<dbReference type="InterPro" id="IPR044666">
    <property type="entry name" value="Cyclophilin_A-like"/>
</dbReference>
<evidence type="ECO:0000256" key="14">
    <source>
        <dbReference type="ARBA" id="ARBA00023187"/>
    </source>
</evidence>
<feature type="domain" description="PPIase cyclophilin-type" evidence="22">
    <location>
        <begin position="287"/>
        <end position="430"/>
    </location>
</feature>
<dbReference type="CDD" id="cd01923">
    <property type="entry name" value="cyclophilin_RING"/>
    <property type="match status" value="1"/>
</dbReference>
<dbReference type="InterPro" id="IPR003613">
    <property type="entry name" value="Ubox_domain"/>
</dbReference>
<comment type="function">
    <text evidence="16">Has a ubiquitin-protein ligase activity acting as an E3 ubiquitin protein ligase or as an ubiquitin-ubiquitin ligase promoting elongation of ubiquitin chains on substrates. By mediating 'Lys-48'-linked polyubiquitination of proteins could target them for proteasomal degradation. May also function as a chaperone, playing a role in transport to the cell membrane of BSG/Basigin for instance. Probable inactive PPIase with no peptidyl-prolyl cis-trans isomerase activity. As a component of the minor spliceosome, involved in the splicing of U12-type introns in pre-mRNAs.</text>
</comment>
<evidence type="ECO:0000256" key="15">
    <source>
        <dbReference type="ARBA" id="ARBA00023242"/>
    </source>
</evidence>
<accession>A0A8J9W203</accession>
<evidence type="ECO:0000256" key="4">
    <source>
        <dbReference type="ARBA" id="ARBA00007930"/>
    </source>
</evidence>
<dbReference type="GO" id="GO:0006457">
    <property type="term" value="P:protein folding"/>
    <property type="evidence" value="ECO:0007669"/>
    <property type="project" value="InterPro"/>
</dbReference>
<evidence type="ECO:0000256" key="17">
    <source>
        <dbReference type="ARBA" id="ARBA00061807"/>
    </source>
</evidence>
<evidence type="ECO:0000259" key="23">
    <source>
        <dbReference type="PROSITE" id="PS51698"/>
    </source>
</evidence>
<comment type="catalytic activity">
    <reaction evidence="1">
        <text>S-ubiquitinyl-[E2 ubiquitin-conjugating enzyme]-L-cysteine + [acceptor protein]-L-lysine = [E2 ubiquitin-conjugating enzyme]-L-cysteine + N(6)-ubiquitinyl-[acceptor protein]-L-lysine.</text>
        <dbReference type="EC" id="2.3.2.27"/>
    </reaction>
</comment>
<evidence type="ECO:0000256" key="8">
    <source>
        <dbReference type="ARBA" id="ARBA00022679"/>
    </source>
</evidence>
<dbReference type="GO" id="GO:0000209">
    <property type="term" value="P:protein polyubiquitination"/>
    <property type="evidence" value="ECO:0007669"/>
    <property type="project" value="TreeGrafter"/>
</dbReference>
<reference evidence="24" key="1">
    <citation type="submission" date="2022-01" db="EMBL/GenBank/DDBJ databases">
        <authorList>
            <person name="Braso-Vives M."/>
        </authorList>
    </citation>
    <scope>NUCLEOTIDE SEQUENCE</scope>
</reference>
<dbReference type="PROSITE" id="PS51698">
    <property type="entry name" value="U_BOX"/>
    <property type="match status" value="1"/>
</dbReference>
<dbReference type="SMART" id="SM00504">
    <property type="entry name" value="Ubox"/>
    <property type="match status" value="1"/>
</dbReference>
<keyword evidence="14" id="KW-0508">mRNA splicing</keyword>
<dbReference type="PRINTS" id="PR00153">
    <property type="entry name" value="CSAPPISMRASE"/>
</dbReference>
<dbReference type="GO" id="GO:0008380">
    <property type="term" value="P:RNA splicing"/>
    <property type="evidence" value="ECO:0007669"/>
    <property type="project" value="UniProtKB-KW"/>
</dbReference>
<dbReference type="GO" id="GO:0003755">
    <property type="term" value="F:peptidyl-prolyl cis-trans isomerase activity"/>
    <property type="evidence" value="ECO:0007669"/>
    <property type="project" value="InterPro"/>
</dbReference>
<evidence type="ECO:0000256" key="13">
    <source>
        <dbReference type="ARBA" id="ARBA00023054"/>
    </source>
</evidence>
<dbReference type="SUPFAM" id="SSF57850">
    <property type="entry name" value="RING/U-box"/>
    <property type="match status" value="1"/>
</dbReference>
<evidence type="ECO:0000256" key="18">
    <source>
        <dbReference type="ARBA" id="ARBA00073734"/>
    </source>
</evidence>
<dbReference type="Pfam" id="PF00160">
    <property type="entry name" value="Pro_isomerase"/>
    <property type="match status" value="1"/>
</dbReference>
<comment type="subunit">
    <text evidence="17">Component of the minor spliceosome, which splices U12-type introns. Within this complex, interacts with PRPF8/PRP8, EFTUD2/SNU114 and PLRG1. Interacts with isoform 2 of BSG. Interacts (via the PPIase cyclophilin-type domain) with CRNKL1; they may form a trimeric complex with HSP90.</text>
</comment>
<evidence type="ECO:0000313" key="24">
    <source>
        <dbReference type="EMBL" id="CAH1233816.1"/>
    </source>
</evidence>
<feature type="compositionally biased region" description="Low complexity" evidence="21">
    <location>
        <begin position="488"/>
        <end position="498"/>
    </location>
</feature>
<organism evidence="24 25">
    <name type="scientific">Branchiostoma lanceolatum</name>
    <name type="common">Common lancelet</name>
    <name type="synonym">Amphioxus lanceolatum</name>
    <dbReference type="NCBI Taxonomy" id="7740"/>
    <lineage>
        <taxon>Eukaryota</taxon>
        <taxon>Metazoa</taxon>
        <taxon>Chordata</taxon>
        <taxon>Cephalochordata</taxon>
        <taxon>Leptocardii</taxon>
        <taxon>Amphioxiformes</taxon>
        <taxon>Branchiostomatidae</taxon>
        <taxon>Branchiostoma</taxon>
    </lineage>
</organism>
<dbReference type="InterPro" id="IPR029000">
    <property type="entry name" value="Cyclophilin-like_dom_sf"/>
</dbReference>
<evidence type="ECO:0000256" key="3">
    <source>
        <dbReference type="ARBA" id="ARBA00004906"/>
    </source>
</evidence>
<dbReference type="EC" id="2.3.2.27" evidence="5"/>
<keyword evidence="7" id="KW-0507">mRNA processing</keyword>
<dbReference type="PROSITE" id="PS00170">
    <property type="entry name" value="CSA_PPIASE_1"/>
    <property type="match status" value="1"/>
</dbReference>
<comment type="subcellular location">
    <subcellularLocation>
        <location evidence="2">Nucleus</location>
    </subcellularLocation>
</comment>
<dbReference type="EMBL" id="OV696686">
    <property type="protein sequence ID" value="CAH1233816.1"/>
    <property type="molecule type" value="Genomic_DNA"/>
</dbReference>
<sequence length="529" mass="60192">MGKKQHQKDKLYLTCSEWTQFFGGKKSDGPERGPFRRLPFYCCSLSLQPFEHPLCTDKGDIFDLMNIVPWLKQYGTNPITGEKMEAKALTKLTFHKNSEDKYHCPVTFKVFNENAHIVAIKKTGHVYSYEAVERLNIRPKNWKDLLTDEPISRKDIITLQDPTDLDKFNFNNFHHLKHNLKLTDEEVEKAKKDPSYHLKNVNSMTGDVLQELYRDYKPQDLLPKEKKEEHPDKMSSAHHTTGMVAAGFTSTAVTPRTEHVAAKIDNDELKYRFVKKKGYVRIRTNKGDLNMELHCDMVPKTCENFLKHCQNKYYKGTQFHRSIRNFMIQGGDPTATGKGGESVWGKPFKDEFKPNLTHTGRGVLSMANSGPNTNKSQFFITYRSCTHLDRKHTVFGRVVGGLDTLTAMEKVECDSTDKPQEDIMITDTLVFVDPYAEAETLVEDERRKQAAAEEEERKSYLNIPVKRKKDDGPKVFKSGVGKYINMASASASASTSSADPGTSKQTDHAAVPPKKKVKSSSKLTDFSAW</sequence>
<dbReference type="Gene3D" id="3.30.40.10">
    <property type="entry name" value="Zinc/RING finger domain, C3HC4 (zinc finger)"/>
    <property type="match status" value="2"/>
</dbReference>
<dbReference type="Gene3D" id="2.40.100.10">
    <property type="entry name" value="Cyclophilin-like"/>
    <property type="match status" value="1"/>
</dbReference>